<protein>
    <submittedName>
        <fullName evidence="2">Uncharacterized protein</fullName>
    </submittedName>
</protein>
<sequence>MSANLSCAGLRQAIRRMASIQVNGHRLRHHSRPKELQTRRIPQHIRLHRHPVPYYHPALSSLVSVASSSFITVPVSQSPPSSFASRICAKFICPPLRSAIHSSSGNPSTSRQNTSRPRGAPHLPHIRNTLEIVLPQPLTPTSFPDYTG</sequence>
<dbReference type="AlphaFoldDB" id="A0A9P6AD70"/>
<gene>
    <name evidence="2" type="ORF">BS47DRAFT_775852</name>
</gene>
<dbReference type="EMBL" id="MU129308">
    <property type="protein sequence ID" value="KAF9503733.1"/>
    <property type="molecule type" value="Genomic_DNA"/>
</dbReference>
<evidence type="ECO:0000313" key="3">
    <source>
        <dbReference type="Proteomes" id="UP000886523"/>
    </source>
</evidence>
<comment type="caution">
    <text evidence="2">The sequence shown here is derived from an EMBL/GenBank/DDBJ whole genome shotgun (WGS) entry which is preliminary data.</text>
</comment>
<reference evidence="2" key="1">
    <citation type="journal article" date="2020" name="Nat. Commun.">
        <title>Large-scale genome sequencing of mycorrhizal fungi provides insights into the early evolution of symbiotic traits.</title>
        <authorList>
            <person name="Miyauchi S."/>
            <person name="Kiss E."/>
            <person name="Kuo A."/>
            <person name="Drula E."/>
            <person name="Kohler A."/>
            <person name="Sanchez-Garcia M."/>
            <person name="Morin E."/>
            <person name="Andreopoulos B."/>
            <person name="Barry K.W."/>
            <person name="Bonito G."/>
            <person name="Buee M."/>
            <person name="Carver A."/>
            <person name="Chen C."/>
            <person name="Cichocki N."/>
            <person name="Clum A."/>
            <person name="Culley D."/>
            <person name="Crous P.W."/>
            <person name="Fauchery L."/>
            <person name="Girlanda M."/>
            <person name="Hayes R.D."/>
            <person name="Keri Z."/>
            <person name="LaButti K."/>
            <person name="Lipzen A."/>
            <person name="Lombard V."/>
            <person name="Magnuson J."/>
            <person name="Maillard F."/>
            <person name="Murat C."/>
            <person name="Nolan M."/>
            <person name="Ohm R.A."/>
            <person name="Pangilinan J."/>
            <person name="Pereira M.F."/>
            <person name="Perotto S."/>
            <person name="Peter M."/>
            <person name="Pfister S."/>
            <person name="Riley R."/>
            <person name="Sitrit Y."/>
            <person name="Stielow J.B."/>
            <person name="Szollosi G."/>
            <person name="Zifcakova L."/>
            <person name="Stursova M."/>
            <person name="Spatafora J.W."/>
            <person name="Tedersoo L."/>
            <person name="Vaario L.M."/>
            <person name="Yamada A."/>
            <person name="Yan M."/>
            <person name="Wang P."/>
            <person name="Xu J."/>
            <person name="Bruns T."/>
            <person name="Baldrian P."/>
            <person name="Vilgalys R."/>
            <person name="Dunand C."/>
            <person name="Henrissat B."/>
            <person name="Grigoriev I.V."/>
            <person name="Hibbett D."/>
            <person name="Nagy L.G."/>
            <person name="Martin F.M."/>
        </authorList>
    </citation>
    <scope>NUCLEOTIDE SEQUENCE</scope>
    <source>
        <strain evidence="2">UP504</strain>
    </source>
</reference>
<evidence type="ECO:0000256" key="1">
    <source>
        <dbReference type="SAM" id="MobiDB-lite"/>
    </source>
</evidence>
<accession>A0A9P6AD70</accession>
<organism evidence="2 3">
    <name type="scientific">Hydnum rufescens UP504</name>
    <dbReference type="NCBI Taxonomy" id="1448309"/>
    <lineage>
        <taxon>Eukaryota</taxon>
        <taxon>Fungi</taxon>
        <taxon>Dikarya</taxon>
        <taxon>Basidiomycota</taxon>
        <taxon>Agaricomycotina</taxon>
        <taxon>Agaricomycetes</taxon>
        <taxon>Cantharellales</taxon>
        <taxon>Hydnaceae</taxon>
        <taxon>Hydnum</taxon>
    </lineage>
</organism>
<keyword evidence="3" id="KW-1185">Reference proteome</keyword>
<feature type="region of interest" description="Disordered" evidence="1">
    <location>
        <begin position="100"/>
        <end position="123"/>
    </location>
</feature>
<dbReference type="OrthoDB" id="3199209at2759"/>
<feature type="compositionally biased region" description="Polar residues" evidence="1">
    <location>
        <begin position="100"/>
        <end position="116"/>
    </location>
</feature>
<dbReference type="Proteomes" id="UP000886523">
    <property type="component" value="Unassembled WGS sequence"/>
</dbReference>
<proteinExistence type="predicted"/>
<name>A0A9P6AD70_9AGAM</name>
<evidence type="ECO:0000313" key="2">
    <source>
        <dbReference type="EMBL" id="KAF9503733.1"/>
    </source>
</evidence>